<dbReference type="RefSeq" id="WP_136151583.1">
    <property type="nucleotide sequence ID" value="NZ_CP038810.1"/>
</dbReference>
<evidence type="ECO:0000256" key="1">
    <source>
        <dbReference type="SAM" id="SignalP"/>
    </source>
</evidence>
<name>A0A4V1CBY8_9FLAO</name>
<dbReference type="AlphaFoldDB" id="A0A4V1CBY8"/>
<evidence type="ECO:0000259" key="2">
    <source>
        <dbReference type="Pfam" id="PF04945"/>
    </source>
</evidence>
<feature type="signal peptide" evidence="1">
    <location>
        <begin position="1"/>
        <end position="19"/>
    </location>
</feature>
<dbReference type="OrthoDB" id="344729at2"/>
<sequence length="153" mass="17488">MRRQILIMFVAFISVTTFGQTAAKRIADFNLDKKTAIQGYDPVAYFTQKKAVKGKATIVATYEGVTYNFSSQTNKDLFLKNPAGYEPQYGGWCAFAMGDYGEKVEINPETFKVLDGKLYLFYNAFFNNTLKSWNRDEVNLKKKADANWKKIIN</sequence>
<keyword evidence="4" id="KW-1185">Reference proteome</keyword>
<proteinExistence type="predicted"/>
<evidence type="ECO:0000313" key="4">
    <source>
        <dbReference type="Proteomes" id="UP000296862"/>
    </source>
</evidence>
<dbReference type="NCBIfam" id="NF041384">
    <property type="entry name" value="YHS_seleno_dom"/>
    <property type="match status" value="1"/>
</dbReference>
<reference evidence="3 4" key="1">
    <citation type="submission" date="2019-04" db="EMBL/GenBank/DDBJ databases">
        <title>Flavobacterium sp. GS03.</title>
        <authorList>
            <person name="Kim H."/>
        </authorList>
    </citation>
    <scope>NUCLEOTIDE SEQUENCE [LARGE SCALE GENOMIC DNA]</scope>
    <source>
        <strain evidence="3 4">GS03</strain>
    </source>
</reference>
<dbReference type="EMBL" id="CP038810">
    <property type="protein sequence ID" value="QBZ97634.1"/>
    <property type="molecule type" value="Genomic_DNA"/>
</dbReference>
<dbReference type="Pfam" id="PF04945">
    <property type="entry name" value="YHS"/>
    <property type="match status" value="1"/>
</dbReference>
<evidence type="ECO:0000313" key="3">
    <source>
        <dbReference type="EMBL" id="QBZ97634.1"/>
    </source>
</evidence>
<keyword evidence="1" id="KW-0732">Signal</keyword>
<feature type="chain" id="PRO_5020492232" description="YHS domain-containing protein" evidence="1">
    <location>
        <begin position="20"/>
        <end position="153"/>
    </location>
</feature>
<feature type="domain" description="YHS" evidence="2">
    <location>
        <begin position="43"/>
        <end position="88"/>
    </location>
</feature>
<gene>
    <name evidence="3" type="ORF">GS03_01132</name>
</gene>
<accession>A0A4V1CBY8</accession>
<dbReference type="KEGG" id="fsn:GS03_01132"/>
<dbReference type="InterPro" id="IPR007029">
    <property type="entry name" value="YHS_dom"/>
</dbReference>
<protein>
    <recommendedName>
        <fullName evidence="2">YHS domain-containing protein</fullName>
    </recommendedName>
</protein>
<dbReference type="Proteomes" id="UP000296862">
    <property type="component" value="Chromosome"/>
</dbReference>
<organism evidence="3 4">
    <name type="scientific">Flavobacterium sangjuense</name>
    <dbReference type="NCBI Taxonomy" id="2518177"/>
    <lineage>
        <taxon>Bacteria</taxon>
        <taxon>Pseudomonadati</taxon>
        <taxon>Bacteroidota</taxon>
        <taxon>Flavobacteriia</taxon>
        <taxon>Flavobacteriales</taxon>
        <taxon>Flavobacteriaceae</taxon>
        <taxon>Flavobacterium</taxon>
    </lineage>
</organism>